<dbReference type="EMBL" id="ML987208">
    <property type="protein sequence ID" value="KAF2242268.1"/>
    <property type="molecule type" value="Genomic_DNA"/>
</dbReference>
<evidence type="ECO:0000256" key="1">
    <source>
        <dbReference type="SAM" id="MobiDB-lite"/>
    </source>
</evidence>
<reference evidence="3" key="1">
    <citation type="journal article" date="2020" name="Stud. Mycol.">
        <title>101 Dothideomycetes genomes: a test case for predicting lifestyles and emergence of pathogens.</title>
        <authorList>
            <person name="Haridas S."/>
            <person name="Albert R."/>
            <person name="Binder M."/>
            <person name="Bloem J."/>
            <person name="Labutti K."/>
            <person name="Salamov A."/>
            <person name="Andreopoulos B."/>
            <person name="Baker S."/>
            <person name="Barry K."/>
            <person name="Bills G."/>
            <person name="Bluhm B."/>
            <person name="Cannon C."/>
            <person name="Castanera R."/>
            <person name="Culley D."/>
            <person name="Daum C."/>
            <person name="Ezra D."/>
            <person name="Gonzalez J."/>
            <person name="Henrissat B."/>
            <person name="Kuo A."/>
            <person name="Liang C."/>
            <person name="Lipzen A."/>
            <person name="Lutzoni F."/>
            <person name="Magnuson J."/>
            <person name="Mondo S."/>
            <person name="Nolan M."/>
            <person name="Ohm R."/>
            <person name="Pangilinan J."/>
            <person name="Park H.-J."/>
            <person name="Ramirez L."/>
            <person name="Alfaro M."/>
            <person name="Sun H."/>
            <person name="Tritt A."/>
            <person name="Yoshinaga Y."/>
            <person name="Zwiers L.-H."/>
            <person name="Turgeon B."/>
            <person name="Goodwin S."/>
            <person name="Spatafora J."/>
            <person name="Crous P."/>
            <person name="Grigoriev I."/>
        </authorList>
    </citation>
    <scope>NUCLEOTIDE SEQUENCE</scope>
    <source>
        <strain evidence="3">CBS 122368</strain>
    </source>
</reference>
<keyword evidence="2" id="KW-1133">Transmembrane helix</keyword>
<evidence type="ECO:0000313" key="4">
    <source>
        <dbReference type="Proteomes" id="UP000800094"/>
    </source>
</evidence>
<protein>
    <submittedName>
        <fullName evidence="3">Uncharacterized protein</fullName>
    </submittedName>
</protein>
<feature type="compositionally biased region" description="Basic and acidic residues" evidence="1">
    <location>
        <begin position="96"/>
        <end position="107"/>
    </location>
</feature>
<keyword evidence="2" id="KW-0812">Transmembrane</keyword>
<dbReference type="RefSeq" id="XP_033677272.1">
    <property type="nucleotide sequence ID" value="XM_033827250.1"/>
</dbReference>
<dbReference type="Proteomes" id="UP000800094">
    <property type="component" value="Unassembled WGS sequence"/>
</dbReference>
<name>A0A6A6HWX5_9PLEO</name>
<accession>A0A6A6HWX5</accession>
<gene>
    <name evidence="3" type="ORF">BU26DRAFT_510684</name>
</gene>
<organism evidence="3 4">
    <name type="scientific">Trematosphaeria pertusa</name>
    <dbReference type="NCBI Taxonomy" id="390896"/>
    <lineage>
        <taxon>Eukaryota</taxon>
        <taxon>Fungi</taxon>
        <taxon>Dikarya</taxon>
        <taxon>Ascomycota</taxon>
        <taxon>Pezizomycotina</taxon>
        <taxon>Dothideomycetes</taxon>
        <taxon>Pleosporomycetidae</taxon>
        <taxon>Pleosporales</taxon>
        <taxon>Massarineae</taxon>
        <taxon>Trematosphaeriaceae</taxon>
        <taxon>Trematosphaeria</taxon>
    </lineage>
</organism>
<dbReference type="OrthoDB" id="3943559at2759"/>
<feature type="region of interest" description="Disordered" evidence="1">
    <location>
        <begin position="64"/>
        <end position="107"/>
    </location>
</feature>
<dbReference type="AlphaFoldDB" id="A0A6A6HWX5"/>
<dbReference type="GeneID" id="54580580"/>
<feature type="transmembrane region" description="Helical" evidence="2">
    <location>
        <begin position="6"/>
        <end position="30"/>
    </location>
</feature>
<evidence type="ECO:0000256" key="2">
    <source>
        <dbReference type="SAM" id="Phobius"/>
    </source>
</evidence>
<evidence type="ECO:0000313" key="3">
    <source>
        <dbReference type="EMBL" id="KAF2242268.1"/>
    </source>
</evidence>
<keyword evidence="2" id="KW-0472">Membrane</keyword>
<keyword evidence="4" id="KW-1185">Reference proteome</keyword>
<sequence>MNTKSSRIIALATILSIYFLFMAIVGVLIFKNKLRFRHNQQIFLTSSGYKLLASDIELADRAEESDNGVLQLPTDADGGEALDGRPNLQPGHNPVHRLEGNEIRPPP</sequence>
<proteinExistence type="predicted"/>